<dbReference type="InterPro" id="IPR011701">
    <property type="entry name" value="MFS"/>
</dbReference>
<sequence>MPFLTFLRSNAPFLLVGVLLTFCSSFGQTFFISVFGGVIREEFALSNGGWGILYSIATTASAIVMVFAGAATDRFRVRVIGPIVLGLLAMACVVMAMAPGPVILGMAISALRLCGQGMCVLVAAVAMARWFVARRGLALSISAVGVEAGSALLPLAFVSAMPLTGWRELWIVAACIVLAVVPLLWPLLRLERTPQSISEDPQSAGMGSRHWQRGEMLRHPLFWFIAPAILAPAAFGTAFFFHQVHLAETKGFTHLELVALFPVFTAAAMVTVFASGPIVDRVGTARLMPLYQMPMALGFVGLAFADTLPLAAICIGLMGMTQGMNAVVPNAFWAEFYGTRHMGAIRSLAAAIMVFGTALGPALTGLLIDAGVILEDQFAGIAVYFVLTSALVAVGIARSRVLQSAAA</sequence>
<feature type="transmembrane region" description="Helical" evidence="4">
    <location>
        <begin position="103"/>
        <end position="125"/>
    </location>
</feature>
<dbReference type="InterPro" id="IPR036259">
    <property type="entry name" value="MFS_trans_sf"/>
</dbReference>
<name>A0A2W7NHQ2_9RHOB</name>
<feature type="transmembrane region" description="Helical" evidence="4">
    <location>
        <begin position="254"/>
        <end position="275"/>
    </location>
</feature>
<dbReference type="GO" id="GO:0022857">
    <property type="term" value="F:transmembrane transporter activity"/>
    <property type="evidence" value="ECO:0007669"/>
    <property type="project" value="InterPro"/>
</dbReference>
<reference evidence="6 7" key="1">
    <citation type="submission" date="2018-06" db="EMBL/GenBank/DDBJ databases">
        <title>Genomic Encyclopedia of Archaeal and Bacterial Type Strains, Phase II (KMG-II): from individual species to whole genera.</title>
        <authorList>
            <person name="Goeker M."/>
        </authorList>
    </citation>
    <scope>NUCLEOTIDE SEQUENCE [LARGE SCALE GENOMIC DNA]</scope>
    <source>
        <strain evidence="6 7">DSM 22009</strain>
    </source>
</reference>
<protein>
    <submittedName>
        <fullName evidence="6">MFS transporter</fullName>
    </submittedName>
</protein>
<dbReference type="EMBL" id="QKZL01000002">
    <property type="protein sequence ID" value="PZX18983.1"/>
    <property type="molecule type" value="Genomic_DNA"/>
</dbReference>
<dbReference type="RefSeq" id="WP_111535866.1">
    <property type="nucleotide sequence ID" value="NZ_QKZL01000002.1"/>
</dbReference>
<feature type="transmembrane region" description="Helical" evidence="4">
    <location>
        <begin position="378"/>
        <end position="397"/>
    </location>
</feature>
<dbReference type="SUPFAM" id="SSF103473">
    <property type="entry name" value="MFS general substrate transporter"/>
    <property type="match status" value="1"/>
</dbReference>
<organism evidence="6 7">
    <name type="scientific">Palleronia aestuarii</name>
    <dbReference type="NCBI Taxonomy" id="568105"/>
    <lineage>
        <taxon>Bacteria</taxon>
        <taxon>Pseudomonadati</taxon>
        <taxon>Pseudomonadota</taxon>
        <taxon>Alphaproteobacteria</taxon>
        <taxon>Rhodobacterales</taxon>
        <taxon>Roseobacteraceae</taxon>
        <taxon>Palleronia</taxon>
    </lineage>
</organism>
<feature type="transmembrane region" description="Helical" evidence="4">
    <location>
        <begin position="51"/>
        <end position="72"/>
    </location>
</feature>
<evidence type="ECO:0000256" key="1">
    <source>
        <dbReference type="ARBA" id="ARBA00022692"/>
    </source>
</evidence>
<evidence type="ECO:0000256" key="3">
    <source>
        <dbReference type="ARBA" id="ARBA00023136"/>
    </source>
</evidence>
<dbReference type="OrthoDB" id="1404228at2"/>
<keyword evidence="1 4" id="KW-0812">Transmembrane</keyword>
<feature type="transmembrane region" description="Helical" evidence="4">
    <location>
        <begin position="169"/>
        <end position="188"/>
    </location>
</feature>
<keyword evidence="7" id="KW-1185">Reference proteome</keyword>
<feature type="transmembrane region" description="Helical" evidence="4">
    <location>
        <begin position="221"/>
        <end position="242"/>
    </location>
</feature>
<evidence type="ECO:0000256" key="2">
    <source>
        <dbReference type="ARBA" id="ARBA00022989"/>
    </source>
</evidence>
<dbReference type="InterPro" id="IPR050327">
    <property type="entry name" value="Proton-linked_MCT"/>
</dbReference>
<feature type="transmembrane region" description="Helical" evidence="4">
    <location>
        <begin position="345"/>
        <end position="366"/>
    </location>
</feature>
<dbReference type="Pfam" id="PF07690">
    <property type="entry name" value="MFS_1"/>
    <property type="match status" value="1"/>
</dbReference>
<evidence type="ECO:0000256" key="4">
    <source>
        <dbReference type="SAM" id="Phobius"/>
    </source>
</evidence>
<dbReference type="AlphaFoldDB" id="A0A2W7NHQ2"/>
<evidence type="ECO:0000313" key="6">
    <source>
        <dbReference type="EMBL" id="PZX18983.1"/>
    </source>
</evidence>
<accession>A0A2W7NHQ2</accession>
<keyword evidence="2 4" id="KW-1133">Transmembrane helix</keyword>
<feature type="transmembrane region" description="Helical" evidence="4">
    <location>
        <begin position="310"/>
        <end position="333"/>
    </location>
</feature>
<proteinExistence type="predicted"/>
<dbReference type="Gene3D" id="1.20.1250.20">
    <property type="entry name" value="MFS general substrate transporter like domains"/>
    <property type="match status" value="2"/>
</dbReference>
<dbReference type="Proteomes" id="UP000248916">
    <property type="component" value="Unassembled WGS sequence"/>
</dbReference>
<feature type="transmembrane region" description="Helical" evidence="4">
    <location>
        <begin position="137"/>
        <end position="157"/>
    </location>
</feature>
<gene>
    <name evidence="6" type="ORF">LX81_00677</name>
</gene>
<feature type="transmembrane region" description="Helical" evidence="4">
    <location>
        <begin position="79"/>
        <end position="97"/>
    </location>
</feature>
<comment type="caution">
    <text evidence="6">The sequence shown here is derived from an EMBL/GenBank/DDBJ whole genome shotgun (WGS) entry which is preliminary data.</text>
</comment>
<feature type="domain" description="Major facilitator superfamily (MFS) profile" evidence="5">
    <location>
        <begin position="13"/>
        <end position="407"/>
    </location>
</feature>
<keyword evidence="3 4" id="KW-0472">Membrane</keyword>
<evidence type="ECO:0000313" key="7">
    <source>
        <dbReference type="Proteomes" id="UP000248916"/>
    </source>
</evidence>
<dbReference type="PROSITE" id="PS50850">
    <property type="entry name" value="MFS"/>
    <property type="match status" value="1"/>
</dbReference>
<dbReference type="InterPro" id="IPR020846">
    <property type="entry name" value="MFS_dom"/>
</dbReference>
<evidence type="ECO:0000259" key="5">
    <source>
        <dbReference type="PROSITE" id="PS50850"/>
    </source>
</evidence>
<dbReference type="PANTHER" id="PTHR11360:SF308">
    <property type="entry name" value="BLL3089 PROTEIN"/>
    <property type="match status" value="1"/>
</dbReference>
<dbReference type="PANTHER" id="PTHR11360">
    <property type="entry name" value="MONOCARBOXYLATE TRANSPORTER"/>
    <property type="match status" value="1"/>
</dbReference>